<dbReference type="SMART" id="SM00220">
    <property type="entry name" value="S_TKc"/>
    <property type="match status" value="1"/>
</dbReference>
<evidence type="ECO:0000313" key="9">
    <source>
        <dbReference type="Proteomes" id="UP001318860"/>
    </source>
</evidence>
<dbReference type="InterPro" id="IPR052751">
    <property type="entry name" value="Plant_MAPKKK"/>
</dbReference>
<evidence type="ECO:0000313" key="8">
    <source>
        <dbReference type="EMBL" id="KAK6118601.1"/>
    </source>
</evidence>
<feature type="transmembrane region" description="Helical" evidence="6">
    <location>
        <begin position="424"/>
        <end position="443"/>
    </location>
</feature>
<keyword evidence="3" id="KW-0418">Kinase</keyword>
<dbReference type="EMBL" id="JABTTQ020003312">
    <property type="protein sequence ID" value="KAK6118601.1"/>
    <property type="molecule type" value="Genomic_DNA"/>
</dbReference>
<keyword evidence="6" id="KW-0812">Transmembrane</keyword>
<dbReference type="SUPFAM" id="SSF56112">
    <property type="entry name" value="Protein kinase-like (PK-like)"/>
    <property type="match status" value="1"/>
</dbReference>
<keyword evidence="2 5" id="KW-0547">Nucleotide-binding</keyword>
<dbReference type="PROSITE" id="PS00108">
    <property type="entry name" value="PROTEIN_KINASE_ST"/>
    <property type="match status" value="1"/>
</dbReference>
<dbReference type="InterPro" id="IPR017441">
    <property type="entry name" value="Protein_kinase_ATP_BS"/>
</dbReference>
<dbReference type="InterPro" id="IPR008271">
    <property type="entry name" value="Ser/Thr_kinase_AS"/>
</dbReference>
<evidence type="ECO:0000256" key="6">
    <source>
        <dbReference type="SAM" id="Phobius"/>
    </source>
</evidence>
<evidence type="ECO:0000256" key="1">
    <source>
        <dbReference type="ARBA" id="ARBA00022679"/>
    </source>
</evidence>
<dbReference type="InterPro" id="IPR000719">
    <property type="entry name" value="Prot_kinase_dom"/>
</dbReference>
<evidence type="ECO:0000256" key="4">
    <source>
        <dbReference type="ARBA" id="ARBA00022840"/>
    </source>
</evidence>
<evidence type="ECO:0000259" key="7">
    <source>
        <dbReference type="PROSITE" id="PS50011"/>
    </source>
</evidence>
<dbReference type="PROSITE" id="PS50011">
    <property type="entry name" value="PROTEIN_KINASE_DOM"/>
    <property type="match status" value="1"/>
</dbReference>
<name>A0ABR0U8S4_REHGL</name>
<evidence type="ECO:0000256" key="5">
    <source>
        <dbReference type="PROSITE-ProRule" id="PRU10141"/>
    </source>
</evidence>
<protein>
    <recommendedName>
        <fullName evidence="7">Protein kinase domain-containing protein</fullName>
    </recommendedName>
</protein>
<dbReference type="Pfam" id="PF00069">
    <property type="entry name" value="Pkinase"/>
    <property type="match status" value="1"/>
</dbReference>
<dbReference type="Gene3D" id="3.30.200.20">
    <property type="entry name" value="Phosphorylase Kinase, domain 1"/>
    <property type="match status" value="1"/>
</dbReference>
<sequence>MEQVNRSWLRGSCIGRGAYGTVNLGVNISNGAVFAVKSVDLASALPSQVEALESEIRILKSLASPFIVKYLGDDTTTESSCHPATTSFRNLHMEYLPSGTAAAAADLATTDFVVASRTWCLVSALSYLHSRGFMHCDVKGKNVLLGPSPGSAKLADFGSAAEISSPLISPRGTPLWMAPEVIRGEHQGPESDVWSLGCTVIEMLTGKPAWGADGYSVRRIGYSDELPLFPARLSSLGLDFLEKCLRRDCTKRWSCDQLLQHPFIAMGSRKNLITSYSSPRCVLDWFNSDYFQEEECEKEEEEDDNLDLGAYERIKGLVLGAGANWESDGWLVVRGGLEEDGEGTNNCLETFDLIDKFYLGETWEYSAPTGRTNSNSNLVLSPEEQSCSHQYDVVAQQCNEPQHFNTSDYVTPPRCSQQKIFHKYGTVNVNSLFTFAVFLGIFINPVNPNNSLVSATACAASSTSAKHFVEFHVYSFSSFLFSSLIATALKLAIRTDIDTRGWFHGANRWDFGIGCRFGVGLCIFGDGVGGVDAD</sequence>
<keyword evidence="6" id="KW-1133">Transmembrane helix</keyword>
<feature type="transmembrane region" description="Helical" evidence="6">
    <location>
        <begin position="471"/>
        <end position="493"/>
    </location>
</feature>
<dbReference type="CDD" id="cd06606">
    <property type="entry name" value="STKc_MAPKKK"/>
    <property type="match status" value="1"/>
</dbReference>
<keyword evidence="9" id="KW-1185">Reference proteome</keyword>
<dbReference type="Proteomes" id="UP001318860">
    <property type="component" value="Unassembled WGS sequence"/>
</dbReference>
<feature type="binding site" evidence="5">
    <location>
        <position position="37"/>
    </location>
    <ligand>
        <name>ATP</name>
        <dbReference type="ChEBI" id="CHEBI:30616"/>
    </ligand>
</feature>
<keyword evidence="1" id="KW-0808">Transferase</keyword>
<keyword evidence="6" id="KW-0472">Membrane</keyword>
<gene>
    <name evidence="8" type="ORF">DH2020_047643</name>
</gene>
<dbReference type="PANTHER" id="PTHR48011">
    <property type="entry name" value="CCR4-NOT TRANSCRIPTIONAL COMPLEX SUBUNIT CAF120-RELATED"/>
    <property type="match status" value="1"/>
</dbReference>
<feature type="domain" description="Protein kinase" evidence="7">
    <location>
        <begin position="8"/>
        <end position="264"/>
    </location>
</feature>
<comment type="caution">
    <text evidence="8">The sequence shown here is derived from an EMBL/GenBank/DDBJ whole genome shotgun (WGS) entry which is preliminary data.</text>
</comment>
<reference evidence="8 9" key="1">
    <citation type="journal article" date="2021" name="Comput. Struct. Biotechnol. J.">
        <title>De novo genome assembly of the potent medicinal plant Rehmannia glutinosa using nanopore technology.</title>
        <authorList>
            <person name="Ma L."/>
            <person name="Dong C."/>
            <person name="Song C."/>
            <person name="Wang X."/>
            <person name="Zheng X."/>
            <person name="Niu Y."/>
            <person name="Chen S."/>
            <person name="Feng W."/>
        </authorList>
    </citation>
    <scope>NUCLEOTIDE SEQUENCE [LARGE SCALE GENOMIC DNA]</scope>
    <source>
        <strain evidence="8">DH-2019</strain>
    </source>
</reference>
<evidence type="ECO:0000256" key="2">
    <source>
        <dbReference type="ARBA" id="ARBA00022741"/>
    </source>
</evidence>
<dbReference type="PANTHER" id="PTHR48011:SF7">
    <property type="entry name" value="F10K1.14 PROTEIN"/>
    <property type="match status" value="1"/>
</dbReference>
<organism evidence="8 9">
    <name type="scientific">Rehmannia glutinosa</name>
    <name type="common">Chinese foxglove</name>
    <dbReference type="NCBI Taxonomy" id="99300"/>
    <lineage>
        <taxon>Eukaryota</taxon>
        <taxon>Viridiplantae</taxon>
        <taxon>Streptophyta</taxon>
        <taxon>Embryophyta</taxon>
        <taxon>Tracheophyta</taxon>
        <taxon>Spermatophyta</taxon>
        <taxon>Magnoliopsida</taxon>
        <taxon>eudicotyledons</taxon>
        <taxon>Gunneridae</taxon>
        <taxon>Pentapetalae</taxon>
        <taxon>asterids</taxon>
        <taxon>lamiids</taxon>
        <taxon>Lamiales</taxon>
        <taxon>Orobanchaceae</taxon>
        <taxon>Rehmannieae</taxon>
        <taxon>Rehmannia</taxon>
    </lineage>
</organism>
<accession>A0ABR0U8S4</accession>
<dbReference type="Gene3D" id="1.10.510.10">
    <property type="entry name" value="Transferase(Phosphotransferase) domain 1"/>
    <property type="match status" value="1"/>
</dbReference>
<evidence type="ECO:0000256" key="3">
    <source>
        <dbReference type="ARBA" id="ARBA00022777"/>
    </source>
</evidence>
<keyword evidence="4 5" id="KW-0067">ATP-binding</keyword>
<dbReference type="PROSITE" id="PS00107">
    <property type="entry name" value="PROTEIN_KINASE_ATP"/>
    <property type="match status" value="1"/>
</dbReference>
<proteinExistence type="predicted"/>
<dbReference type="InterPro" id="IPR011009">
    <property type="entry name" value="Kinase-like_dom_sf"/>
</dbReference>